<dbReference type="Proteomes" id="UP001500459">
    <property type="component" value="Unassembled WGS sequence"/>
</dbReference>
<name>A0ABP6UJ43_9FLAO</name>
<evidence type="ECO:0008006" key="3">
    <source>
        <dbReference type="Google" id="ProtNLM"/>
    </source>
</evidence>
<reference evidence="2" key="1">
    <citation type="journal article" date="2019" name="Int. J. Syst. Evol. Microbiol.">
        <title>The Global Catalogue of Microorganisms (GCM) 10K type strain sequencing project: providing services to taxonomists for standard genome sequencing and annotation.</title>
        <authorList>
            <consortium name="The Broad Institute Genomics Platform"/>
            <consortium name="The Broad Institute Genome Sequencing Center for Infectious Disease"/>
            <person name="Wu L."/>
            <person name="Ma J."/>
        </authorList>
    </citation>
    <scope>NUCLEOTIDE SEQUENCE [LARGE SCALE GENOMIC DNA]</scope>
    <source>
        <strain evidence="2">JCM 17106</strain>
    </source>
</reference>
<protein>
    <recommendedName>
        <fullName evidence="3">SbsA Ig-like domain-containing protein</fullName>
    </recommendedName>
</protein>
<gene>
    <name evidence="1" type="ORF">GCM10022393_21800</name>
</gene>
<proteinExistence type="predicted"/>
<dbReference type="EMBL" id="BAABCW010000007">
    <property type="protein sequence ID" value="GAA3509199.1"/>
    <property type="molecule type" value="Genomic_DNA"/>
</dbReference>
<comment type="caution">
    <text evidence="1">The sequence shown here is derived from an EMBL/GenBank/DDBJ whole genome shotgun (WGS) entry which is preliminary data.</text>
</comment>
<evidence type="ECO:0000313" key="1">
    <source>
        <dbReference type="EMBL" id="GAA3509199.1"/>
    </source>
</evidence>
<accession>A0ABP6UJ43</accession>
<organism evidence="1 2">
    <name type="scientific">Aquimarina addita</name>
    <dbReference type="NCBI Taxonomy" id="870485"/>
    <lineage>
        <taxon>Bacteria</taxon>
        <taxon>Pseudomonadati</taxon>
        <taxon>Bacteroidota</taxon>
        <taxon>Flavobacteriia</taxon>
        <taxon>Flavobacteriales</taxon>
        <taxon>Flavobacteriaceae</taxon>
        <taxon>Aquimarina</taxon>
    </lineage>
</organism>
<keyword evidence="2" id="KW-1185">Reference proteome</keyword>
<dbReference type="RefSeq" id="WP_344927314.1">
    <property type="nucleotide sequence ID" value="NZ_BAABCW010000007.1"/>
</dbReference>
<sequence length="1619" mass="180601">MIKQYYLLILTLLLSVIGFAHTDKDSLLVKTKETIDPVYKNPAAKKLHPEALQRLAAFKAKRIAHEAKKANALRSYNSKQFRSFPELKTSITAAPTENFFQGVAEFTNDYIKKIYKPTPKTDSLINTAKALFEEIEKQQSFISILSGQELLEFPVGIKKSVSQNSSITIGIIKAKLHANYAEVDLFAKLTLGELSTELFFGANNVKISHEGGIYGEAQLNLLGDMPVGQSGGQWLITFKGGLENDGTATKQTYIKIDCTGKVNEIALEADVRIAKTVAIPLNDDNTKKFPAETTPQDGKNPTGNESYVGAGFSFVASSLQDLLIHIDLPKFELKPLPGWSFAMKNVVLDLSDTQNDPVVKFPEIYEQQQLIPTEQPELWRGFYGEEVSITLPPEFQITTSDERISFGAKGLLIDNFGVSGNFFATDLFNINEGNAAKWQYSLDSLNVVLQVNHFTKADFSGQLVLPISKSDSSSNGALNYKGLITADHQYSIRVDIGDDVDFNIFKSKAKLFPESYIKMEVDNGSFYPEANLTGLMAFNQEQKTSMDTISSQNENSDVSDVEALNFEGLSFQNFKIQTKSRPYLSIKYMGFKDTIALPEIAGFQLGFYDVKTKVYEDDRAEIGLNAFLNLDKTGIKGDVKFRIMGKLVEGDYLKWEYDNIEVDAVQVDVKRKNFEFSGELNFFKDDPVYGKGLSGKLKMYAESLKIELEAKGIFGRKDDFRYWYVDAFGKPTSNDSDKSLQIIELGGGVYHHMRKAGMEEKVIHSMSGVAYQPDIDTELGFKAMAAFKVKGGATFTGLFAIEMSFLTPTAGGGLSRIGFYGGAALMSGGSGGSGDGSPFGTVTEMQEKQAEKEKTLPNFSSMSIDKEGIKYFATHVFPDILTGEEKFAAQLAIDFDFTNDTYWGMFDVFLNLGKIKGAGEKNRLGYIEFYDSPNDWYIYIGTPTKRFGVAGIPIGPFDASFDLYFMLGTILEPPALPKPEVIDILNLKGDELVFGRNFENQLAQGTGYAFGAYVEIGKSFDWGIIYASVRAGVGFDLMMKDFGNAQCKGRTGPIGMDGWYATGQLYAFLQGEIGAQIKIFGMKKKVPILKAGVALLAQGQLPNPWYVKGYAGVKVRVLGVVTIQARLKVIIGEECEIIGKTGLQEVVIISDISPAQNDTDVDVFSAVQVAFNVPIGEVVEIADDVSTKKYQVELKEISIQSESGDLVGEQIWNTSKDIMIFESDDILPPNEKCKVTVKVQFNEYTSGAWVAVLENGQPVVEEKIITFTTGDAPTKIPLKNIEYMYPIVDQKYMLPKESSTGYVQLEKGQDYLFGTPGFKDELFFITETGIVLKTNFSYDLANNTLNFNIPDLPNETGISYTLVTSREAMDTAANIEETFTSINDDVSISQNSLTGEATNNASLTRLSFNFSTSKYDTFKKKIKAMSIEDYYNFIDGSSNVAQLELRIQRFEPFDINEVLGTQYTLNKPMMSGTGTQSDEYYQTEIYPLLYKNYPLDGNIRVNRDENILGTPPMKNIKPSLTYTEYVQNSPENNYLKERFPFRWNLAAAYKEDFVYLQYVIVNRYLSVNPVDMNAYEKYKYIMDGSFPYINVEDYEVEFQYTLPSKTSGNTISVEYKNYF</sequence>
<evidence type="ECO:0000313" key="2">
    <source>
        <dbReference type="Proteomes" id="UP001500459"/>
    </source>
</evidence>